<evidence type="ECO:0000313" key="6">
    <source>
        <dbReference type="Proteomes" id="UP000824007"/>
    </source>
</evidence>
<evidence type="ECO:0000256" key="2">
    <source>
        <dbReference type="ARBA" id="ARBA00023125"/>
    </source>
</evidence>
<protein>
    <submittedName>
        <fullName evidence="5">AraC family transcriptional regulator</fullName>
    </submittedName>
</protein>
<dbReference type="Pfam" id="PF12833">
    <property type="entry name" value="HTH_18"/>
    <property type="match status" value="1"/>
</dbReference>
<dbReference type="PANTHER" id="PTHR43280:SF28">
    <property type="entry name" value="HTH-TYPE TRANSCRIPTIONAL ACTIVATOR RHAS"/>
    <property type="match status" value="1"/>
</dbReference>
<organism evidence="5 6">
    <name type="scientific">Candidatus Eisenbergiella pullistercoris</name>
    <dbReference type="NCBI Taxonomy" id="2838555"/>
    <lineage>
        <taxon>Bacteria</taxon>
        <taxon>Bacillati</taxon>
        <taxon>Bacillota</taxon>
        <taxon>Clostridia</taxon>
        <taxon>Lachnospirales</taxon>
        <taxon>Lachnospiraceae</taxon>
        <taxon>Eisenbergiella</taxon>
    </lineage>
</organism>
<dbReference type="GO" id="GO:0043565">
    <property type="term" value="F:sequence-specific DNA binding"/>
    <property type="evidence" value="ECO:0007669"/>
    <property type="project" value="InterPro"/>
</dbReference>
<dbReference type="Gene3D" id="1.10.10.60">
    <property type="entry name" value="Homeodomain-like"/>
    <property type="match status" value="2"/>
</dbReference>
<dbReference type="SUPFAM" id="SSF46689">
    <property type="entry name" value="Homeodomain-like"/>
    <property type="match status" value="2"/>
</dbReference>
<dbReference type="InterPro" id="IPR018060">
    <property type="entry name" value="HTH_AraC"/>
</dbReference>
<keyword evidence="1" id="KW-0805">Transcription regulation</keyword>
<reference evidence="5" key="1">
    <citation type="journal article" date="2021" name="PeerJ">
        <title>Extensive microbial diversity within the chicken gut microbiome revealed by metagenomics and culture.</title>
        <authorList>
            <person name="Gilroy R."/>
            <person name="Ravi A."/>
            <person name="Getino M."/>
            <person name="Pursley I."/>
            <person name="Horton D.L."/>
            <person name="Alikhan N.F."/>
            <person name="Baker D."/>
            <person name="Gharbi K."/>
            <person name="Hall N."/>
            <person name="Watson M."/>
            <person name="Adriaenssens E.M."/>
            <person name="Foster-Nyarko E."/>
            <person name="Jarju S."/>
            <person name="Secka A."/>
            <person name="Antonio M."/>
            <person name="Oren A."/>
            <person name="Chaudhuri R.R."/>
            <person name="La Ragione R."/>
            <person name="Hildebrand F."/>
            <person name="Pallen M.J."/>
        </authorList>
    </citation>
    <scope>NUCLEOTIDE SEQUENCE</scope>
    <source>
        <strain evidence="5">ChiSxjej3B15-24422</strain>
    </source>
</reference>
<dbReference type="PANTHER" id="PTHR43280">
    <property type="entry name" value="ARAC-FAMILY TRANSCRIPTIONAL REGULATOR"/>
    <property type="match status" value="1"/>
</dbReference>
<evidence type="ECO:0000256" key="1">
    <source>
        <dbReference type="ARBA" id="ARBA00023015"/>
    </source>
</evidence>
<accession>A0A9D2C8S1</accession>
<dbReference type="PROSITE" id="PS01124">
    <property type="entry name" value="HTH_ARAC_FAMILY_2"/>
    <property type="match status" value="1"/>
</dbReference>
<evidence type="ECO:0000259" key="4">
    <source>
        <dbReference type="PROSITE" id="PS01124"/>
    </source>
</evidence>
<dbReference type="InterPro" id="IPR009057">
    <property type="entry name" value="Homeodomain-like_sf"/>
</dbReference>
<name>A0A9D2C8S1_9FIRM</name>
<gene>
    <name evidence="5" type="ORF">H9831_14250</name>
</gene>
<dbReference type="SMART" id="SM00342">
    <property type="entry name" value="HTH_ARAC"/>
    <property type="match status" value="1"/>
</dbReference>
<dbReference type="Proteomes" id="UP000824007">
    <property type="component" value="Unassembled WGS sequence"/>
</dbReference>
<reference evidence="5" key="2">
    <citation type="submission" date="2021-04" db="EMBL/GenBank/DDBJ databases">
        <authorList>
            <person name="Gilroy R."/>
        </authorList>
    </citation>
    <scope>NUCLEOTIDE SEQUENCE</scope>
    <source>
        <strain evidence="5">ChiSxjej3B15-24422</strain>
    </source>
</reference>
<proteinExistence type="predicted"/>
<keyword evidence="2" id="KW-0238">DNA-binding</keyword>
<keyword evidence="3" id="KW-0804">Transcription</keyword>
<dbReference type="EMBL" id="DXDD01000176">
    <property type="protein sequence ID" value="HIY61811.1"/>
    <property type="molecule type" value="Genomic_DNA"/>
</dbReference>
<sequence>MEYLKNYIEAHAAEDLSLLQLSEITGYNASYISWLFHSETGIRLSRYISRKKMDLIDSYFLKPSLTINDIIEKTGFHSRRYFNIFIKRETGMIPKEYRARLLQKQASEITSQP</sequence>
<evidence type="ECO:0000256" key="3">
    <source>
        <dbReference type="ARBA" id="ARBA00023163"/>
    </source>
</evidence>
<dbReference type="AlphaFoldDB" id="A0A9D2C8S1"/>
<dbReference type="GO" id="GO:0003700">
    <property type="term" value="F:DNA-binding transcription factor activity"/>
    <property type="evidence" value="ECO:0007669"/>
    <property type="project" value="InterPro"/>
</dbReference>
<evidence type="ECO:0000313" key="5">
    <source>
        <dbReference type="EMBL" id="HIY61811.1"/>
    </source>
</evidence>
<comment type="caution">
    <text evidence="5">The sequence shown here is derived from an EMBL/GenBank/DDBJ whole genome shotgun (WGS) entry which is preliminary data.</text>
</comment>
<feature type="domain" description="HTH araC/xylS-type" evidence="4">
    <location>
        <begin position="2"/>
        <end position="100"/>
    </location>
</feature>